<protein>
    <submittedName>
        <fullName evidence="1">Uncharacterized protein</fullName>
    </submittedName>
</protein>
<proteinExistence type="predicted"/>
<reference evidence="1 2" key="1">
    <citation type="submission" date="2018-08" db="EMBL/GenBank/DDBJ databases">
        <title>Recombination of ecologically and evolutionarily significant loci maintains genetic cohesion in the Pseudomonas syringae species complex.</title>
        <authorList>
            <person name="Dillon M."/>
            <person name="Thakur S."/>
            <person name="Almeida R.N.D."/>
            <person name="Weir B.S."/>
            <person name="Guttman D.S."/>
        </authorList>
    </citation>
    <scope>NUCLEOTIDE SEQUENCE [LARGE SCALE GENOMIC DNA]</scope>
    <source>
        <strain evidence="1 2">ICMP 7846</strain>
    </source>
</reference>
<sequence length="118" mass="13091">MRLSRVPRIKATSTVRLACLNDRRWVSAISMGAGISLGEVLPPSIAHPDRLSGFLGATDDRSVTSVRSEENRVDSRLSDFLARAESVLARLEPLLPAVREAVDWERSLAARWHRDGRS</sequence>
<organism evidence="1 2">
    <name type="scientific">Pseudomonas aeruginosa</name>
    <dbReference type="NCBI Taxonomy" id="287"/>
    <lineage>
        <taxon>Bacteria</taxon>
        <taxon>Pseudomonadati</taxon>
        <taxon>Pseudomonadota</taxon>
        <taxon>Gammaproteobacteria</taxon>
        <taxon>Pseudomonadales</taxon>
        <taxon>Pseudomonadaceae</taxon>
        <taxon>Pseudomonas</taxon>
    </lineage>
</organism>
<dbReference type="AlphaFoldDB" id="A0A3M5D3F7"/>
<dbReference type="Proteomes" id="UP000270834">
    <property type="component" value="Unassembled WGS sequence"/>
</dbReference>
<gene>
    <name evidence="1" type="ORF">ALP65_04010</name>
</gene>
<feature type="non-terminal residue" evidence="1">
    <location>
        <position position="118"/>
    </location>
</feature>
<comment type="caution">
    <text evidence="1">The sequence shown here is derived from an EMBL/GenBank/DDBJ whole genome shotgun (WGS) entry which is preliminary data.</text>
</comment>
<evidence type="ECO:0000313" key="2">
    <source>
        <dbReference type="Proteomes" id="UP000270834"/>
    </source>
</evidence>
<accession>A0A3M5D3F7</accession>
<name>A0A3M5D3F7_PSEAI</name>
<dbReference type="EMBL" id="RBSQ01001431">
    <property type="protein sequence ID" value="RMS44300.1"/>
    <property type="molecule type" value="Genomic_DNA"/>
</dbReference>
<evidence type="ECO:0000313" key="1">
    <source>
        <dbReference type="EMBL" id="RMS44300.1"/>
    </source>
</evidence>